<comment type="subunit">
    <text evidence="3">Homodimer.</text>
</comment>
<comment type="caution">
    <text evidence="8">The sequence shown here is derived from an EMBL/GenBank/DDBJ whole genome shotgun (WGS) entry which is preliminary data.</text>
</comment>
<dbReference type="PANTHER" id="PTHR21237:SF23">
    <property type="entry name" value="GRPE PROTEIN HOMOLOG, MITOCHONDRIAL"/>
    <property type="match status" value="1"/>
</dbReference>
<comment type="similarity">
    <text evidence="1 3 5">Belongs to the GrpE family.</text>
</comment>
<keyword evidence="3 4" id="KW-0346">Stress response</keyword>
<sequence>MEEEKKEQEKNQEEQLQKCMEENEKLKNEIDQLREKLQKTEEAAKKLSMLYQTVQSEFEAYKERMRREKEEAREEGALRVAKGFMEIVDNFEKALESAKSTTDINALLKGVQMIHYQLTRFLQEQGIEKIDTSSGFNPLEHEAVETVVSTQYKPNEIVKVIQTGYKFRGKTIRPAKVIVAIPPEEREEVT</sequence>
<dbReference type="PROSITE" id="PS51388">
    <property type="entry name" value="GED"/>
    <property type="match status" value="1"/>
</dbReference>
<evidence type="ECO:0000256" key="1">
    <source>
        <dbReference type="ARBA" id="ARBA00009054"/>
    </source>
</evidence>
<dbReference type="PRINTS" id="PR00773">
    <property type="entry name" value="GRPEPROTEIN"/>
</dbReference>
<dbReference type="PROSITE" id="PS01071">
    <property type="entry name" value="GRPE"/>
    <property type="match status" value="1"/>
</dbReference>
<keyword evidence="2 3" id="KW-0143">Chaperone</keyword>
<evidence type="ECO:0000256" key="5">
    <source>
        <dbReference type="RuleBase" id="RU004478"/>
    </source>
</evidence>
<evidence type="ECO:0000256" key="2">
    <source>
        <dbReference type="ARBA" id="ARBA00023186"/>
    </source>
</evidence>
<dbReference type="RefSeq" id="WP_200673047.1">
    <property type="nucleotide sequence ID" value="NZ_JAACYA010000001.1"/>
</dbReference>
<dbReference type="Proteomes" id="UP000772812">
    <property type="component" value="Unassembled WGS sequence"/>
</dbReference>
<keyword evidence="3" id="KW-0963">Cytoplasm</keyword>
<comment type="subcellular location">
    <subcellularLocation>
        <location evidence="3">Cytoplasm</location>
    </subcellularLocation>
</comment>
<protein>
    <recommendedName>
        <fullName evidence="3 4">Protein GrpE</fullName>
    </recommendedName>
    <alternativeName>
        <fullName evidence="3">HSP-70 cofactor</fullName>
    </alternativeName>
</protein>
<dbReference type="InterPro" id="IPR009012">
    <property type="entry name" value="GrpE_head"/>
</dbReference>
<dbReference type="CDD" id="cd00446">
    <property type="entry name" value="GrpE"/>
    <property type="match status" value="1"/>
</dbReference>
<feature type="domain" description="GED" evidence="7">
    <location>
        <begin position="1"/>
        <end position="55"/>
    </location>
</feature>
<evidence type="ECO:0000256" key="4">
    <source>
        <dbReference type="RuleBase" id="RU000639"/>
    </source>
</evidence>
<proteinExistence type="inferred from homology"/>
<evidence type="ECO:0000313" key="8">
    <source>
        <dbReference type="EMBL" id="MBK3331632.1"/>
    </source>
</evidence>
<keyword evidence="6" id="KW-0175">Coiled coil</keyword>
<dbReference type="EMBL" id="JAACYA010000001">
    <property type="protein sequence ID" value="MBK3331632.1"/>
    <property type="molecule type" value="Genomic_DNA"/>
</dbReference>
<keyword evidence="9" id="KW-1185">Reference proteome</keyword>
<evidence type="ECO:0000256" key="6">
    <source>
        <dbReference type="SAM" id="Coils"/>
    </source>
</evidence>
<comment type="function">
    <text evidence="3 4">Participates actively in the response to hyperosmotic and heat shock by preventing the aggregation of stress-denatured proteins, in association with DnaK and GrpE. It is the nucleotide exchange factor for DnaK and may function as a thermosensor. Unfolded proteins bind initially to DnaJ; upon interaction with the DnaJ-bound protein, DnaK hydrolyzes its bound ATP, resulting in the formation of a stable complex. GrpE releases ADP from DnaK; ATP binding to DnaK triggers the release of the substrate protein, thus completing the reaction cycle. Several rounds of ATP-dependent interactions between DnaJ, DnaK and GrpE are required for fully efficient folding.</text>
</comment>
<dbReference type="Gene3D" id="2.30.22.10">
    <property type="entry name" value="Head domain of nucleotide exchange factor GrpE"/>
    <property type="match status" value="1"/>
</dbReference>
<dbReference type="InterPro" id="IPR013805">
    <property type="entry name" value="GrpE_CC"/>
</dbReference>
<evidence type="ECO:0000313" key="9">
    <source>
        <dbReference type="Proteomes" id="UP000772812"/>
    </source>
</evidence>
<accession>A0ABS1GFT0</accession>
<dbReference type="InterPro" id="IPR020850">
    <property type="entry name" value="GED_dom"/>
</dbReference>
<evidence type="ECO:0000256" key="3">
    <source>
        <dbReference type="HAMAP-Rule" id="MF_01151"/>
    </source>
</evidence>
<organism evidence="8 9">
    <name type="scientific">Persephonella atlantica</name>
    <dbReference type="NCBI Taxonomy" id="2699429"/>
    <lineage>
        <taxon>Bacteria</taxon>
        <taxon>Pseudomonadati</taxon>
        <taxon>Aquificota</taxon>
        <taxon>Aquificia</taxon>
        <taxon>Aquificales</taxon>
        <taxon>Hydrogenothermaceae</taxon>
        <taxon>Persephonella</taxon>
    </lineage>
</organism>
<dbReference type="Pfam" id="PF01025">
    <property type="entry name" value="GrpE"/>
    <property type="match status" value="1"/>
</dbReference>
<dbReference type="SUPFAM" id="SSF51064">
    <property type="entry name" value="Head domain of nucleotide exchange factor GrpE"/>
    <property type="match status" value="1"/>
</dbReference>
<dbReference type="Gene3D" id="3.90.20.20">
    <property type="match status" value="1"/>
</dbReference>
<reference evidence="8 9" key="1">
    <citation type="journal article" date="2021" name="Syst. Appl. Microbiol.">
        <title>Persephonella atlantica sp. nov.: How to adapt to physico-chemical gradients in high temperature hydrothermal habitats.</title>
        <authorList>
            <person name="Francois D.X."/>
            <person name="Godfroy A."/>
            <person name="Mathien C."/>
            <person name="Aube J."/>
            <person name="Cathalot C."/>
            <person name="Lesongeur F."/>
            <person name="L'Haridon S."/>
            <person name="Philippon X."/>
            <person name="Roussel E.G."/>
        </authorList>
    </citation>
    <scope>NUCLEOTIDE SEQUENCE [LARGE SCALE GENOMIC DNA]</scope>
    <source>
        <strain evidence="8 9">MO1340</strain>
    </source>
</reference>
<evidence type="ECO:0000259" key="7">
    <source>
        <dbReference type="PROSITE" id="PS51388"/>
    </source>
</evidence>
<dbReference type="HAMAP" id="MF_01151">
    <property type="entry name" value="GrpE"/>
    <property type="match status" value="1"/>
</dbReference>
<dbReference type="InterPro" id="IPR000740">
    <property type="entry name" value="GrpE"/>
</dbReference>
<feature type="coiled-coil region" evidence="6">
    <location>
        <begin position="2"/>
        <end position="75"/>
    </location>
</feature>
<gene>
    <name evidence="3" type="primary">grpE</name>
    <name evidence="8" type="ORF">GWK41_00965</name>
</gene>
<name>A0ABS1GFT0_9AQUI</name>
<dbReference type="SUPFAM" id="SSF58014">
    <property type="entry name" value="Coiled-coil domain of nucleotide exchange factor GrpE"/>
    <property type="match status" value="1"/>
</dbReference>
<dbReference type="PANTHER" id="PTHR21237">
    <property type="entry name" value="GRPE PROTEIN"/>
    <property type="match status" value="1"/>
</dbReference>